<evidence type="ECO:0000256" key="1">
    <source>
        <dbReference type="ARBA" id="ARBA00001973"/>
    </source>
</evidence>
<comment type="cofactor">
    <cofactor evidence="1">
        <name>Cu(2+)</name>
        <dbReference type="ChEBI" id="CHEBI:29036"/>
    </cofactor>
</comment>
<dbReference type="PANTHER" id="PTHR33353:SF17">
    <property type="entry name" value="ENDO-BETA-1,4-GLUCANASE D"/>
    <property type="match status" value="1"/>
</dbReference>
<evidence type="ECO:0000256" key="11">
    <source>
        <dbReference type="RuleBase" id="RU368122"/>
    </source>
</evidence>
<dbReference type="InterPro" id="IPR005103">
    <property type="entry name" value="AA9_LPMO"/>
</dbReference>
<feature type="chain" id="PRO_5018291296" description="AA9 family lytic polysaccharide monooxygenase" evidence="12">
    <location>
        <begin position="18"/>
        <end position="312"/>
    </location>
</feature>
<dbReference type="OrthoDB" id="2525337at2759"/>
<comment type="subcellular location">
    <subcellularLocation>
        <location evidence="2 11">Secreted</location>
    </subcellularLocation>
</comment>
<evidence type="ECO:0000256" key="12">
    <source>
        <dbReference type="SAM" id="SignalP"/>
    </source>
</evidence>
<keyword evidence="5" id="KW-0186">Copper</keyword>
<dbReference type="InterPro" id="IPR049892">
    <property type="entry name" value="AA9"/>
</dbReference>
<dbReference type="GO" id="GO:0030248">
    <property type="term" value="F:cellulose binding"/>
    <property type="evidence" value="ECO:0007669"/>
    <property type="project" value="UniProtKB-UniRule"/>
</dbReference>
<evidence type="ECO:0000256" key="4">
    <source>
        <dbReference type="ARBA" id="ARBA00023001"/>
    </source>
</evidence>
<keyword evidence="15" id="KW-1185">Reference proteome</keyword>
<organism evidence="14 15">
    <name type="scientific">Ascobolus immersus RN42</name>
    <dbReference type="NCBI Taxonomy" id="1160509"/>
    <lineage>
        <taxon>Eukaryota</taxon>
        <taxon>Fungi</taxon>
        <taxon>Dikarya</taxon>
        <taxon>Ascomycota</taxon>
        <taxon>Pezizomycotina</taxon>
        <taxon>Pezizomycetes</taxon>
        <taxon>Pezizales</taxon>
        <taxon>Ascobolaceae</taxon>
        <taxon>Ascobolus</taxon>
    </lineage>
</organism>
<dbReference type="GO" id="GO:0005576">
    <property type="term" value="C:extracellular region"/>
    <property type="evidence" value="ECO:0007669"/>
    <property type="project" value="UniProtKB-SubCell"/>
</dbReference>
<comment type="catalytic activity">
    <reaction evidence="10 11">
        <text>[(1-&gt;4)-beta-D-glucosyl]n+m + reduced acceptor + O2 = 4-dehydro-beta-D-glucosyl-[(1-&gt;4)-beta-D-glucosyl]n-1 + [(1-&gt;4)-beta-D-glucosyl]m + acceptor + H2O.</text>
        <dbReference type="EC" id="1.14.99.56"/>
    </reaction>
</comment>
<gene>
    <name evidence="14" type="ORF">BJ508DRAFT_119008</name>
</gene>
<keyword evidence="7 11" id="KW-0119">Carbohydrate metabolism</keyword>
<keyword evidence="8 11" id="KW-0624">Polysaccharide degradation</keyword>
<keyword evidence="3 11" id="KW-0964">Secreted</keyword>
<comment type="function">
    <text evidence="11">Lytic polysaccharide monooxygenase (LMPO) that depolymerizes crystalline and amorphous polysaccharides via the oxidation of scissile alpha- or beta-(1-4)-glycosidic bonds, yielding C1 and/or C4 oxidation products. Catalysis by LPMOs requires the reduction of the active-site copper from Cu(II) to Cu(I) by a reducing agent and H(2)O(2) or O(2) as a cosubstrate.</text>
</comment>
<dbReference type="EC" id="1.14.99.56" evidence="11"/>
<dbReference type="GO" id="GO:0008810">
    <property type="term" value="F:cellulase activity"/>
    <property type="evidence" value="ECO:0007669"/>
    <property type="project" value="UniProtKB-UniRule"/>
</dbReference>
<dbReference type="Gene3D" id="2.70.50.70">
    <property type="match status" value="1"/>
</dbReference>
<evidence type="ECO:0000313" key="14">
    <source>
        <dbReference type="EMBL" id="RPA86666.1"/>
    </source>
</evidence>
<evidence type="ECO:0000256" key="3">
    <source>
        <dbReference type="ARBA" id="ARBA00022525"/>
    </source>
</evidence>
<evidence type="ECO:0000256" key="9">
    <source>
        <dbReference type="ARBA" id="ARBA00044502"/>
    </source>
</evidence>
<keyword evidence="6 11" id="KW-1015">Disulfide bond</keyword>
<evidence type="ECO:0000256" key="10">
    <source>
        <dbReference type="ARBA" id="ARBA00045077"/>
    </source>
</evidence>
<dbReference type="CDD" id="cd21175">
    <property type="entry name" value="LPMO_AA9"/>
    <property type="match status" value="1"/>
</dbReference>
<sequence length="312" mass="33562">MKLQLVSALLAATAANAHLIVRSIYVNGVDQGTGVGIRLPGFVEKPGLGANSNNNSPVRDLDSIDLRCNILGDTPAPDTIKVAPGDTVTFEWGHRSREAGDQIIPSSHHGPGVVYISPDPPVGPSWVKIWEKGEYAKNKWFATGELVEKKGLHSLKIPNGLKPGYYLLRPELITLHEAEVSHQSNKNRGVQLYMACIQIEVTGNGNVALPNGVAIPGVYNYNDPGLVYNLYYTPPGVTYKIPGPTTWSGAATQVPNPTLGTKKGNLASITSYTRWILPTPSSMVYEIKNGQTVSSRYTATWPATRAVATPAP</sequence>
<evidence type="ECO:0000256" key="7">
    <source>
        <dbReference type="ARBA" id="ARBA00023277"/>
    </source>
</evidence>
<evidence type="ECO:0000256" key="5">
    <source>
        <dbReference type="ARBA" id="ARBA00023008"/>
    </source>
</evidence>
<proteinExistence type="inferred from homology"/>
<name>A0A3N4ILU7_ASCIM</name>
<evidence type="ECO:0000256" key="2">
    <source>
        <dbReference type="ARBA" id="ARBA00004613"/>
    </source>
</evidence>
<dbReference type="Proteomes" id="UP000275078">
    <property type="component" value="Unassembled WGS sequence"/>
</dbReference>
<evidence type="ECO:0000256" key="8">
    <source>
        <dbReference type="ARBA" id="ARBA00023326"/>
    </source>
</evidence>
<evidence type="ECO:0000256" key="6">
    <source>
        <dbReference type="ARBA" id="ARBA00023157"/>
    </source>
</evidence>
<keyword evidence="4 11" id="KW-0136">Cellulose degradation</keyword>
<dbReference type="Pfam" id="PF03443">
    <property type="entry name" value="AA9"/>
    <property type="match status" value="1"/>
</dbReference>
<feature type="domain" description="Auxiliary Activity family 9 catalytic" evidence="13">
    <location>
        <begin position="18"/>
        <end position="235"/>
    </location>
</feature>
<comment type="domain">
    <text evidence="11">Has a modular structure: an endo-beta-1,4-glucanase catalytic module at the N-terminus, a linker rich in serines and threonines, and a C-terminal carbohydrate-binding module (CBM).</text>
</comment>
<dbReference type="AlphaFoldDB" id="A0A3N4ILU7"/>
<reference evidence="14 15" key="1">
    <citation type="journal article" date="2018" name="Nat. Ecol. Evol.">
        <title>Pezizomycetes genomes reveal the molecular basis of ectomycorrhizal truffle lifestyle.</title>
        <authorList>
            <person name="Murat C."/>
            <person name="Payen T."/>
            <person name="Noel B."/>
            <person name="Kuo A."/>
            <person name="Morin E."/>
            <person name="Chen J."/>
            <person name="Kohler A."/>
            <person name="Krizsan K."/>
            <person name="Balestrini R."/>
            <person name="Da Silva C."/>
            <person name="Montanini B."/>
            <person name="Hainaut M."/>
            <person name="Levati E."/>
            <person name="Barry K.W."/>
            <person name="Belfiori B."/>
            <person name="Cichocki N."/>
            <person name="Clum A."/>
            <person name="Dockter R.B."/>
            <person name="Fauchery L."/>
            <person name="Guy J."/>
            <person name="Iotti M."/>
            <person name="Le Tacon F."/>
            <person name="Lindquist E.A."/>
            <person name="Lipzen A."/>
            <person name="Malagnac F."/>
            <person name="Mello A."/>
            <person name="Molinier V."/>
            <person name="Miyauchi S."/>
            <person name="Poulain J."/>
            <person name="Riccioni C."/>
            <person name="Rubini A."/>
            <person name="Sitrit Y."/>
            <person name="Splivallo R."/>
            <person name="Traeger S."/>
            <person name="Wang M."/>
            <person name="Zifcakova L."/>
            <person name="Wipf D."/>
            <person name="Zambonelli A."/>
            <person name="Paolocci F."/>
            <person name="Nowrousian M."/>
            <person name="Ottonello S."/>
            <person name="Baldrian P."/>
            <person name="Spatafora J.W."/>
            <person name="Henrissat B."/>
            <person name="Nagy L.G."/>
            <person name="Aury J.M."/>
            <person name="Wincker P."/>
            <person name="Grigoriev I.V."/>
            <person name="Bonfante P."/>
            <person name="Martin F.M."/>
        </authorList>
    </citation>
    <scope>NUCLEOTIDE SEQUENCE [LARGE SCALE GENOMIC DNA]</scope>
    <source>
        <strain evidence="14 15">RN42</strain>
    </source>
</reference>
<feature type="signal peptide" evidence="12">
    <location>
        <begin position="1"/>
        <end position="17"/>
    </location>
</feature>
<keyword evidence="12" id="KW-0732">Signal</keyword>
<dbReference type="GO" id="GO:0030245">
    <property type="term" value="P:cellulose catabolic process"/>
    <property type="evidence" value="ECO:0007669"/>
    <property type="project" value="UniProtKB-UniRule"/>
</dbReference>
<evidence type="ECO:0000313" key="15">
    <source>
        <dbReference type="Proteomes" id="UP000275078"/>
    </source>
</evidence>
<evidence type="ECO:0000259" key="13">
    <source>
        <dbReference type="Pfam" id="PF03443"/>
    </source>
</evidence>
<dbReference type="PANTHER" id="PTHR33353">
    <property type="entry name" value="PUTATIVE (AFU_ORTHOLOGUE AFUA_1G12560)-RELATED"/>
    <property type="match status" value="1"/>
</dbReference>
<accession>A0A3N4ILU7</accession>
<protein>
    <recommendedName>
        <fullName evidence="11">AA9 family lytic polysaccharide monooxygenase</fullName>
        <ecNumber evidence="11">1.14.99.56</ecNumber>
    </recommendedName>
    <alternativeName>
        <fullName evidence="11">Endo-beta-1,4-glucanase</fullName>
    </alternativeName>
    <alternativeName>
        <fullName evidence="11">Glycosyl hydrolase 61 family protein</fullName>
    </alternativeName>
</protein>
<comment type="similarity">
    <text evidence="9">Belongs to the polysaccharide monooxygenase AA9 family.</text>
</comment>
<dbReference type="EMBL" id="ML119648">
    <property type="protein sequence ID" value="RPA86666.1"/>
    <property type="molecule type" value="Genomic_DNA"/>
</dbReference>